<dbReference type="InterPro" id="IPR029000">
    <property type="entry name" value="Cyclophilin-like_dom_sf"/>
</dbReference>
<dbReference type="Proteomes" id="UP000238924">
    <property type="component" value="Unassembled WGS sequence"/>
</dbReference>
<proteinExistence type="predicted"/>
<dbReference type="EMBL" id="JJMJ01000131">
    <property type="protein sequence ID" value="PPS21848.1"/>
    <property type="molecule type" value="Genomic_DNA"/>
</dbReference>
<dbReference type="Pfam" id="PF18050">
    <property type="entry name" value="Cyclophil_like2"/>
    <property type="match status" value="1"/>
</dbReference>
<name>A0ABX5B3U1_9SPIR</name>
<gene>
    <name evidence="3" type="ORF">DJ52_08430</name>
</gene>
<comment type="caution">
    <text evidence="3">The sequence shown here is derived from an EMBL/GenBank/DDBJ whole genome shotgun (WGS) entry which is preliminary data.</text>
</comment>
<evidence type="ECO:0000259" key="2">
    <source>
        <dbReference type="Pfam" id="PF18050"/>
    </source>
</evidence>
<feature type="domain" description="Cyclophilin-like" evidence="2">
    <location>
        <begin position="28"/>
        <end position="139"/>
    </location>
</feature>
<dbReference type="InterPro" id="IPR041183">
    <property type="entry name" value="Cyclophilin-like"/>
</dbReference>
<feature type="chain" id="PRO_5045619010" description="Cyclophilin-like domain-containing protein" evidence="1">
    <location>
        <begin position="20"/>
        <end position="142"/>
    </location>
</feature>
<protein>
    <recommendedName>
        <fullName evidence="2">Cyclophilin-like domain-containing protein</fullName>
    </recommendedName>
</protein>
<evidence type="ECO:0000313" key="4">
    <source>
        <dbReference type="Proteomes" id="UP000238924"/>
    </source>
</evidence>
<sequence>MKNTITFILLISSIFTMNAFTQSTKVKLTFNDNEIYALITNSNAGNDFLSLLPMNLKIEDFNGTEKISYLSKKLNTQNEPDGITPKAGDITYYAPWGNLAIFYKNFRYSNNLIYLGRFENISDISKLSNIKGYFEIRIEKAN</sequence>
<dbReference type="Gene3D" id="2.40.100.20">
    <property type="match status" value="1"/>
</dbReference>
<organism evidence="3 4">
    <name type="scientific">Brachyspira murdochii</name>
    <dbReference type="NCBI Taxonomy" id="84378"/>
    <lineage>
        <taxon>Bacteria</taxon>
        <taxon>Pseudomonadati</taxon>
        <taxon>Spirochaetota</taxon>
        <taxon>Spirochaetia</taxon>
        <taxon>Brachyspirales</taxon>
        <taxon>Brachyspiraceae</taxon>
        <taxon>Brachyspira</taxon>
    </lineage>
</organism>
<dbReference type="RefSeq" id="WP_104618613.1">
    <property type="nucleotide sequence ID" value="NZ_JJMJ01000131.1"/>
</dbReference>
<accession>A0ABX5B3U1</accession>
<evidence type="ECO:0000313" key="3">
    <source>
        <dbReference type="EMBL" id="PPS21848.1"/>
    </source>
</evidence>
<keyword evidence="4" id="KW-1185">Reference proteome</keyword>
<keyword evidence="1" id="KW-0732">Signal</keyword>
<dbReference type="SUPFAM" id="SSF50891">
    <property type="entry name" value="Cyclophilin-like"/>
    <property type="match status" value="1"/>
</dbReference>
<feature type="signal peptide" evidence="1">
    <location>
        <begin position="1"/>
        <end position="19"/>
    </location>
</feature>
<reference evidence="3 4" key="1">
    <citation type="submission" date="2014-04" db="EMBL/GenBank/DDBJ databases">
        <title>Whole genome sequence of 'Brachyspira hampsonii' D13-03603F2.</title>
        <authorList>
            <person name="Patterson A.H."/>
            <person name="Chaban B."/>
            <person name="Fernando C."/>
            <person name="Harding J.C."/>
            <person name="Hill J.E."/>
        </authorList>
    </citation>
    <scope>NUCLEOTIDE SEQUENCE [LARGE SCALE GENOMIC DNA]</scope>
    <source>
        <strain evidence="3 4">D13-03603F2</strain>
    </source>
</reference>
<evidence type="ECO:0000256" key="1">
    <source>
        <dbReference type="SAM" id="SignalP"/>
    </source>
</evidence>